<organism evidence="2 3">
    <name type="scientific">candidate division KSB3 bacterium</name>
    <dbReference type="NCBI Taxonomy" id="2044937"/>
    <lineage>
        <taxon>Bacteria</taxon>
        <taxon>candidate division KSB3</taxon>
    </lineage>
</organism>
<dbReference type="PANTHER" id="PTHR30006">
    <property type="entry name" value="THIAMINE-BINDING PERIPLASMIC PROTEIN-RELATED"/>
    <property type="match status" value="1"/>
</dbReference>
<dbReference type="GO" id="GO:0030976">
    <property type="term" value="F:thiamine pyrophosphate binding"/>
    <property type="evidence" value="ECO:0007669"/>
    <property type="project" value="TreeGrafter"/>
</dbReference>
<accession>A0A9D5Q5N3</accession>
<dbReference type="InterPro" id="IPR006059">
    <property type="entry name" value="SBP"/>
</dbReference>
<dbReference type="GO" id="GO:0030288">
    <property type="term" value="C:outer membrane-bounded periplasmic space"/>
    <property type="evidence" value="ECO:0007669"/>
    <property type="project" value="TreeGrafter"/>
</dbReference>
<evidence type="ECO:0000256" key="1">
    <source>
        <dbReference type="ARBA" id="ARBA00022729"/>
    </source>
</evidence>
<feature type="non-terminal residue" evidence="2">
    <location>
        <position position="1"/>
    </location>
</feature>
<dbReference type="AlphaFoldDB" id="A0A9D5Q5N3"/>
<dbReference type="GO" id="GO:0030975">
    <property type="term" value="F:thiamine binding"/>
    <property type="evidence" value="ECO:0007669"/>
    <property type="project" value="TreeGrafter"/>
</dbReference>
<sequence length="257" mass="29077">FTQIAINEGLLAEMDLSQIPNIDRLYDICKHPLGENYGPAYTLYNYGLVYRTDKASEPVTSWKDLWRDEFKDFVSLPDISTTQGPATVIMTAIAWGDGPQDEETAFAKLGDVKDNVIKFYNRSSELISLFQQEEVWIAPVQRFAWGNLVNTGLPLAWVNPAEGTVGTQNLICLVKGTQKADLAYKYIDFVLSDEVQKAMAMALVDSPSNKYVELPEDVANLLTYGKETIEQLIILDIPYILEVRDAWVERWNRNIAQ</sequence>
<dbReference type="Gene3D" id="3.40.190.10">
    <property type="entry name" value="Periplasmic binding protein-like II"/>
    <property type="match status" value="2"/>
</dbReference>
<name>A0A9D5Q5N3_9BACT</name>
<gene>
    <name evidence="2" type="ORF">GF339_08055</name>
</gene>
<comment type="caution">
    <text evidence="2">The sequence shown here is derived from an EMBL/GenBank/DDBJ whole genome shotgun (WGS) entry which is preliminary data.</text>
</comment>
<evidence type="ECO:0000313" key="2">
    <source>
        <dbReference type="EMBL" id="MBD3324523.1"/>
    </source>
</evidence>
<protein>
    <submittedName>
        <fullName evidence="2">Extracellular solute-binding protein</fullName>
    </submittedName>
</protein>
<evidence type="ECO:0000313" key="3">
    <source>
        <dbReference type="Proteomes" id="UP000649604"/>
    </source>
</evidence>
<dbReference type="PANTHER" id="PTHR30006:SF2">
    <property type="entry name" value="ABC TRANSPORTER SUBSTRATE-BINDING PROTEIN"/>
    <property type="match status" value="1"/>
</dbReference>
<dbReference type="GO" id="GO:0015888">
    <property type="term" value="P:thiamine transport"/>
    <property type="evidence" value="ECO:0007669"/>
    <property type="project" value="TreeGrafter"/>
</dbReference>
<dbReference type="Pfam" id="PF13416">
    <property type="entry name" value="SBP_bac_8"/>
    <property type="match status" value="1"/>
</dbReference>
<reference evidence="2" key="1">
    <citation type="submission" date="2019-11" db="EMBL/GenBank/DDBJ databases">
        <title>Microbial mats filling the niche in hypersaline microbial mats.</title>
        <authorList>
            <person name="Wong H.L."/>
            <person name="Macleod F.I."/>
            <person name="White R.A. III"/>
            <person name="Burns B.P."/>
        </authorList>
    </citation>
    <scope>NUCLEOTIDE SEQUENCE</scope>
    <source>
        <strain evidence="2">Rbin_158</strain>
    </source>
</reference>
<dbReference type="EMBL" id="WJJP01000250">
    <property type="protein sequence ID" value="MBD3324523.1"/>
    <property type="molecule type" value="Genomic_DNA"/>
</dbReference>
<dbReference type="Proteomes" id="UP000649604">
    <property type="component" value="Unassembled WGS sequence"/>
</dbReference>
<dbReference type="SUPFAM" id="SSF53850">
    <property type="entry name" value="Periplasmic binding protein-like II"/>
    <property type="match status" value="1"/>
</dbReference>
<keyword evidence="1" id="KW-0732">Signal</keyword>
<proteinExistence type="predicted"/>